<feature type="region of interest" description="Disordered" evidence="1">
    <location>
        <begin position="792"/>
        <end position="824"/>
    </location>
</feature>
<feature type="compositionally biased region" description="Basic residues" evidence="1">
    <location>
        <begin position="306"/>
        <end position="315"/>
    </location>
</feature>
<accession>A0AAD2D470</accession>
<name>A0AAD2D470_EUPCR</name>
<protein>
    <submittedName>
        <fullName evidence="2">Uncharacterized protein</fullName>
    </submittedName>
</protein>
<sequence length="839" mass="95688">MDLVQALANVYETLFSEKERKYSSDYKEAFSVTSMNNFKANCNFAKKSKSQKKISYCNETSTENKEIDYKQLITQTNNGYRSSSMTLLPEILKFIDHAGTALIQSECEVISNIGILKVFKSKIKNTQNVTDLLLSERSFLLKLVIYLSKCCLDLQNDLKNAHGQSQEVSHTSNSKHNSKIALKCLQENTVSEEEVVELKKQVKELENCNSKLIYQSFLNDIRGMNVEKGKHKLPRQMSHKLTQPRSRLPSERCDSLYKMIEKLSQSCGRTSPGGNATEEPKVSALYYKRKNTCSFSFNQKEGPNQRKMKGKRSSRIKTDLSYFIKSGEQKPSDMNRVHTKCSFARTPEPNTDNTATREESGDMENYQTPQLHSIKMNQPEKHQENTMPKYKISLKPNTDEKQLEELDSFLEEEHKIHEEILDKEVLKIEDLDDILVQNATDEQGIQNAMDTNIKLNLLNIINNDKIETQLLEESGIHEENVTDDGNEGNNIANLNNINALGTTGLPTQEMKTSSHFSALKNKNFKKSVDVRNNSRGATFCKNYSLKEKKIKPGQKLEKAVSEHNIHSGALVIPIKSKKPPMKASSKRCENRVTTPIPDQKKSCKLKGTKYIEISILDKKVDKRSLKGEKADLFIGKPPSNLSERASSQILKNKQKHSFKDRMENHKRERPCSKKYKKEITPQKHHIDNEEYGIRKSRTQRKNQMQLIDNFENESNHETMNTERLAINNMPRLSKMPKQMHSSSKSIAWKSGNNLQNEAQDESNTQKMSMGIHQALKKKAGASSLSRNQASNTLYPITHGGKDANRTTSHAFGEKIRDPRQMTMSSRYVAKSLMPTLNSK</sequence>
<comment type="caution">
    <text evidence="2">The sequence shown here is derived from an EMBL/GenBank/DDBJ whole genome shotgun (WGS) entry which is preliminary data.</text>
</comment>
<reference evidence="2" key="1">
    <citation type="submission" date="2023-07" db="EMBL/GenBank/DDBJ databases">
        <authorList>
            <consortium name="AG Swart"/>
            <person name="Singh M."/>
            <person name="Singh A."/>
            <person name="Seah K."/>
            <person name="Emmerich C."/>
        </authorList>
    </citation>
    <scope>NUCLEOTIDE SEQUENCE</scope>
    <source>
        <strain evidence="2">DP1</strain>
    </source>
</reference>
<evidence type="ECO:0000256" key="1">
    <source>
        <dbReference type="SAM" id="MobiDB-lite"/>
    </source>
</evidence>
<feature type="compositionally biased region" description="Polar residues" evidence="1">
    <location>
        <begin position="639"/>
        <end position="651"/>
    </location>
</feature>
<feature type="region of interest" description="Disordered" evidence="1">
    <location>
        <begin position="296"/>
        <end position="315"/>
    </location>
</feature>
<keyword evidence="3" id="KW-1185">Reference proteome</keyword>
<feature type="region of interest" description="Disordered" evidence="1">
    <location>
        <begin position="343"/>
        <end position="363"/>
    </location>
</feature>
<dbReference type="EMBL" id="CAMPGE010021126">
    <property type="protein sequence ID" value="CAI2379296.1"/>
    <property type="molecule type" value="Genomic_DNA"/>
</dbReference>
<proteinExistence type="predicted"/>
<organism evidence="2 3">
    <name type="scientific">Euplotes crassus</name>
    <dbReference type="NCBI Taxonomy" id="5936"/>
    <lineage>
        <taxon>Eukaryota</taxon>
        <taxon>Sar</taxon>
        <taxon>Alveolata</taxon>
        <taxon>Ciliophora</taxon>
        <taxon>Intramacronucleata</taxon>
        <taxon>Spirotrichea</taxon>
        <taxon>Hypotrichia</taxon>
        <taxon>Euplotida</taxon>
        <taxon>Euplotidae</taxon>
        <taxon>Moneuplotes</taxon>
    </lineage>
</organism>
<feature type="region of interest" description="Disordered" evidence="1">
    <location>
        <begin position="636"/>
        <end position="671"/>
    </location>
</feature>
<dbReference type="AlphaFoldDB" id="A0AAD2D470"/>
<evidence type="ECO:0000313" key="2">
    <source>
        <dbReference type="EMBL" id="CAI2379296.1"/>
    </source>
</evidence>
<gene>
    <name evidence="2" type="ORF">ECRASSUSDP1_LOCUS20705</name>
</gene>
<feature type="compositionally biased region" description="Basic and acidic residues" evidence="1">
    <location>
        <begin position="657"/>
        <end position="671"/>
    </location>
</feature>
<evidence type="ECO:0000313" key="3">
    <source>
        <dbReference type="Proteomes" id="UP001295684"/>
    </source>
</evidence>
<dbReference type="Proteomes" id="UP001295684">
    <property type="component" value="Unassembled WGS sequence"/>
</dbReference>